<evidence type="ECO:0000256" key="2">
    <source>
        <dbReference type="ARBA" id="ARBA00022741"/>
    </source>
</evidence>
<dbReference type="InterPro" id="IPR050203">
    <property type="entry name" value="Trp-tRNA_synthetase"/>
</dbReference>
<dbReference type="PANTHER" id="PTHR43766">
    <property type="entry name" value="TRYPTOPHAN--TRNA LIGASE, MITOCHONDRIAL"/>
    <property type="match status" value="1"/>
</dbReference>
<organism evidence="8 9">
    <name type="scientific">Furculomyces boomerangus</name>
    <dbReference type="NCBI Taxonomy" id="61424"/>
    <lineage>
        <taxon>Eukaryota</taxon>
        <taxon>Fungi</taxon>
        <taxon>Fungi incertae sedis</taxon>
        <taxon>Zoopagomycota</taxon>
        <taxon>Kickxellomycotina</taxon>
        <taxon>Harpellomycetes</taxon>
        <taxon>Harpellales</taxon>
        <taxon>Harpellaceae</taxon>
        <taxon>Furculomyces</taxon>
    </lineage>
</organism>
<keyword evidence="4 6" id="KW-0648">Protein biosynthesis</keyword>
<dbReference type="GO" id="GO:0070183">
    <property type="term" value="P:mitochondrial tryptophanyl-tRNA aminoacylation"/>
    <property type="evidence" value="ECO:0007669"/>
    <property type="project" value="TreeGrafter"/>
</dbReference>
<comment type="caution">
    <text evidence="8">The sequence shown here is derived from an EMBL/GenBank/DDBJ whole genome shotgun (WGS) entry which is preliminary data.</text>
</comment>
<evidence type="ECO:0008006" key="10">
    <source>
        <dbReference type="Google" id="ProtNLM"/>
    </source>
</evidence>
<feature type="compositionally biased region" description="Basic and acidic residues" evidence="7">
    <location>
        <begin position="127"/>
        <end position="139"/>
    </location>
</feature>
<keyword evidence="3 6" id="KW-0067">ATP-binding</keyword>
<evidence type="ECO:0000256" key="3">
    <source>
        <dbReference type="ARBA" id="ARBA00022840"/>
    </source>
</evidence>
<feature type="region of interest" description="Disordered" evidence="7">
    <location>
        <begin position="126"/>
        <end position="148"/>
    </location>
</feature>
<dbReference type="Gene3D" id="3.40.50.620">
    <property type="entry name" value="HUPs"/>
    <property type="match status" value="1"/>
</dbReference>
<protein>
    <recommendedName>
        <fullName evidence="10">Tryptophan--tRNA ligase</fullName>
    </recommendedName>
</protein>
<dbReference type="PANTHER" id="PTHR43766:SF1">
    <property type="entry name" value="TRYPTOPHAN--TRNA LIGASE, MITOCHONDRIAL"/>
    <property type="match status" value="1"/>
</dbReference>
<evidence type="ECO:0000256" key="7">
    <source>
        <dbReference type="SAM" id="MobiDB-lite"/>
    </source>
</evidence>
<dbReference type="GO" id="GO:0005759">
    <property type="term" value="C:mitochondrial matrix"/>
    <property type="evidence" value="ECO:0007669"/>
    <property type="project" value="TreeGrafter"/>
</dbReference>
<evidence type="ECO:0000256" key="6">
    <source>
        <dbReference type="RuleBase" id="RU363036"/>
    </source>
</evidence>
<dbReference type="AlphaFoldDB" id="A0A2T9YE64"/>
<dbReference type="InterPro" id="IPR014729">
    <property type="entry name" value="Rossmann-like_a/b/a_fold"/>
</dbReference>
<keyword evidence="9" id="KW-1185">Reference proteome</keyword>
<dbReference type="InterPro" id="IPR002305">
    <property type="entry name" value="aa-tRNA-synth_Ic"/>
</dbReference>
<dbReference type="PROSITE" id="PS00178">
    <property type="entry name" value="AA_TRNA_LIGASE_I"/>
    <property type="match status" value="1"/>
</dbReference>
<keyword evidence="1 6" id="KW-0436">Ligase</keyword>
<dbReference type="GO" id="GO:0004830">
    <property type="term" value="F:tryptophan-tRNA ligase activity"/>
    <property type="evidence" value="ECO:0007669"/>
    <property type="project" value="TreeGrafter"/>
</dbReference>
<dbReference type="OrthoDB" id="15808at2759"/>
<comment type="similarity">
    <text evidence="6">Belongs to the class-I aminoacyl-tRNA synthetase family.</text>
</comment>
<evidence type="ECO:0000256" key="1">
    <source>
        <dbReference type="ARBA" id="ARBA00022598"/>
    </source>
</evidence>
<dbReference type="GO" id="GO:0005524">
    <property type="term" value="F:ATP binding"/>
    <property type="evidence" value="ECO:0007669"/>
    <property type="project" value="UniProtKB-KW"/>
</dbReference>
<evidence type="ECO:0000313" key="8">
    <source>
        <dbReference type="EMBL" id="PVU90574.1"/>
    </source>
</evidence>
<dbReference type="InterPro" id="IPR001412">
    <property type="entry name" value="aa-tRNA-synth_I_CS"/>
</dbReference>
<evidence type="ECO:0000313" key="9">
    <source>
        <dbReference type="Proteomes" id="UP000245699"/>
    </source>
</evidence>
<dbReference type="STRING" id="61424.A0A2T9YE64"/>
<dbReference type="Pfam" id="PF00579">
    <property type="entry name" value="tRNA-synt_1b"/>
    <property type="match status" value="1"/>
</dbReference>
<proteinExistence type="inferred from homology"/>
<name>A0A2T9YE64_9FUNG</name>
<dbReference type="EMBL" id="MBFT01000472">
    <property type="protein sequence ID" value="PVU90574.1"/>
    <property type="molecule type" value="Genomic_DNA"/>
</dbReference>
<reference evidence="8 9" key="1">
    <citation type="journal article" date="2018" name="MBio">
        <title>Comparative Genomics Reveals the Core Gene Toolbox for the Fungus-Insect Symbiosis.</title>
        <authorList>
            <person name="Wang Y."/>
            <person name="Stata M."/>
            <person name="Wang W."/>
            <person name="Stajich J.E."/>
            <person name="White M.M."/>
            <person name="Moncalvo J.M."/>
        </authorList>
    </citation>
    <scope>NUCLEOTIDE SEQUENCE [LARGE SCALE GENOMIC DNA]</scope>
    <source>
        <strain evidence="8 9">AUS-77-4</strain>
    </source>
</reference>
<keyword evidence="2 6" id="KW-0547">Nucleotide-binding</keyword>
<accession>A0A2T9YE64</accession>
<evidence type="ECO:0000256" key="4">
    <source>
        <dbReference type="ARBA" id="ARBA00022917"/>
    </source>
</evidence>
<sequence>MKSTAIRIISGIQPTGIPHIGNYLGSIKNWVDLQDKYTKSSDSKADKNNLFFFIADLHALTIPRKAAELKKATLDITAMIIACGIDPSRSTLFKQSSVPAHSELMWMLSCITPIGWLNRMTQWRSKTQQDNENPEHTQSKSENPNPIDSGINTRAGLYTYPVLQAADILLYSLII</sequence>
<evidence type="ECO:0000256" key="5">
    <source>
        <dbReference type="ARBA" id="ARBA00023146"/>
    </source>
</evidence>
<keyword evidence="5 6" id="KW-0030">Aminoacyl-tRNA synthetase</keyword>
<dbReference type="SUPFAM" id="SSF52374">
    <property type="entry name" value="Nucleotidylyl transferase"/>
    <property type="match status" value="1"/>
</dbReference>
<dbReference type="Proteomes" id="UP000245699">
    <property type="component" value="Unassembled WGS sequence"/>
</dbReference>
<gene>
    <name evidence="8" type="ORF">BB559_004545</name>
</gene>